<dbReference type="Gene3D" id="1.10.3380.30">
    <property type="match status" value="1"/>
</dbReference>
<sequence length="78" mass="9161">MVPNSVQVPQSLHWPALLSWLRQNIMEVVYDWAKGSKFMRSWRLPCSQRELSLNRMTRRMEEVLQKLIVAGKFTGKTA</sequence>
<evidence type="ECO:0000313" key="2">
    <source>
        <dbReference type="EMBL" id="CAF2043756.1"/>
    </source>
</evidence>
<dbReference type="SMR" id="A0A816P621"/>
<organism evidence="2">
    <name type="scientific">Brassica napus</name>
    <name type="common">Rape</name>
    <dbReference type="NCBI Taxonomy" id="3708"/>
    <lineage>
        <taxon>Eukaryota</taxon>
        <taxon>Viridiplantae</taxon>
        <taxon>Streptophyta</taxon>
        <taxon>Embryophyta</taxon>
        <taxon>Tracheophyta</taxon>
        <taxon>Spermatophyta</taxon>
        <taxon>Magnoliopsida</taxon>
        <taxon>eudicotyledons</taxon>
        <taxon>Gunneridae</taxon>
        <taxon>Pentapetalae</taxon>
        <taxon>rosids</taxon>
        <taxon>malvids</taxon>
        <taxon>Brassicales</taxon>
        <taxon>Brassicaceae</taxon>
        <taxon>Brassiceae</taxon>
        <taxon>Brassica</taxon>
    </lineage>
</organism>
<gene>
    <name evidence="2" type="ORF">DARMORV10_A09P31790.1</name>
</gene>
<accession>A0A816P621</accession>
<evidence type="ECO:0000259" key="1">
    <source>
        <dbReference type="Pfam" id="PF08148"/>
    </source>
</evidence>
<name>A0A816P621_BRANA</name>
<dbReference type="EMBL" id="HG994363">
    <property type="protein sequence ID" value="CAF2043756.1"/>
    <property type="molecule type" value="Genomic_DNA"/>
</dbReference>
<dbReference type="AlphaFoldDB" id="A0A816P621"/>
<dbReference type="InterPro" id="IPR012961">
    <property type="entry name" value="Ski2/MTR4_C"/>
</dbReference>
<protein>
    <submittedName>
        <fullName evidence="2">(rape) hypothetical protein</fullName>
    </submittedName>
</protein>
<reference evidence="2" key="1">
    <citation type="submission" date="2021-01" db="EMBL/GenBank/DDBJ databases">
        <authorList>
            <consortium name="Genoscope - CEA"/>
            <person name="William W."/>
        </authorList>
    </citation>
    <scope>NUCLEOTIDE SEQUENCE</scope>
</reference>
<proteinExistence type="predicted"/>
<dbReference type="Proteomes" id="UP001295469">
    <property type="component" value="Chromosome A09"/>
</dbReference>
<dbReference type="Pfam" id="PF08148">
    <property type="entry name" value="DSHCT"/>
    <property type="match status" value="1"/>
</dbReference>
<feature type="domain" description="ATP-dependent RNA helicase Ski2/MTR4 C-terminal" evidence="1">
    <location>
        <begin position="20"/>
        <end position="76"/>
    </location>
</feature>